<comment type="caution">
    <text evidence="6">The sequence shown here is derived from an EMBL/GenBank/DDBJ whole genome shotgun (WGS) entry which is preliminary data.</text>
</comment>
<dbReference type="Pfam" id="PF24681">
    <property type="entry name" value="Kelch_KLHDC2_KLHL20_DRC7"/>
    <property type="match status" value="1"/>
</dbReference>
<dbReference type="Proteomes" id="UP001498398">
    <property type="component" value="Unassembled WGS sequence"/>
</dbReference>
<dbReference type="SMART" id="SM00326">
    <property type="entry name" value="SH3"/>
    <property type="match status" value="1"/>
</dbReference>
<dbReference type="Gene3D" id="2.30.30.40">
    <property type="entry name" value="SH3 Domains"/>
    <property type="match status" value="1"/>
</dbReference>
<evidence type="ECO:0000313" key="7">
    <source>
        <dbReference type="Proteomes" id="UP001498398"/>
    </source>
</evidence>
<proteinExistence type="predicted"/>
<sequence>MVSQLSAYGFYSQSEETASSHLSLTKTPCTLKACLFYAIVVQDFQAQSSDNLEAKSGDAIVIVAVLHREWFIGKTIGHSGCTGMIPVTCVTVYDLVTGCVLCDIDDLIARRNLMNVQGGKWNTIKFKENSIDLTIIDPESPDKLVQVNVSFPPQAHDSSPIITFGHTISIHDEKHQKQIYPWIYHPLVLSHGSLFQVKTSPSPFPCYGHCLSVSSTQSGELYMFGGKTSYHAKPNNDCYIIDIKKSSVTLVKTKRKPSKRAGHASIMLRDTFIIWGGARNFGGKFALDQGLYMLDIGTRVWTTVHVKGSVPIGRFRHSACLACDTLFIVFGGQLSESIFLNDLWFVDLANINVEVTWHLIHPTSRERPGQRAGHVCVFHKNQLIIFGGTDGSYKYNDTWCFDFQTRKWSEWVCEGKVPEARDGHAAAIIDGIMYIFGGFNTDEKELEDLYALSLSSQIWYSFRYHDIGLSPGKRIGHAMVAIGPEIYSVGGRSESLPFSMAQKNSNYIHVLDTRRLDFD</sequence>
<dbReference type="PANTHER" id="PTHR46093">
    <property type="entry name" value="ACYL-COA-BINDING DOMAIN-CONTAINING PROTEIN 5"/>
    <property type="match status" value="1"/>
</dbReference>
<dbReference type="InterPro" id="IPR015915">
    <property type="entry name" value="Kelch-typ_b-propeller"/>
</dbReference>
<evidence type="ECO:0000256" key="3">
    <source>
        <dbReference type="ARBA" id="ARBA00022737"/>
    </source>
</evidence>
<dbReference type="PROSITE" id="PS50002">
    <property type="entry name" value="SH3"/>
    <property type="match status" value="1"/>
</dbReference>
<dbReference type="EMBL" id="JBANRG010000005">
    <property type="protein sequence ID" value="KAK7466347.1"/>
    <property type="molecule type" value="Genomic_DNA"/>
</dbReference>
<gene>
    <name evidence="6" type="ORF">VKT23_005075</name>
</gene>
<evidence type="ECO:0000256" key="1">
    <source>
        <dbReference type="ARBA" id="ARBA00022441"/>
    </source>
</evidence>
<accession>A0ABR1JS83</accession>
<keyword evidence="2 4" id="KW-0728">SH3 domain</keyword>
<organism evidence="6 7">
    <name type="scientific">Marasmiellus scandens</name>
    <dbReference type="NCBI Taxonomy" id="2682957"/>
    <lineage>
        <taxon>Eukaryota</taxon>
        <taxon>Fungi</taxon>
        <taxon>Dikarya</taxon>
        <taxon>Basidiomycota</taxon>
        <taxon>Agaricomycotina</taxon>
        <taxon>Agaricomycetes</taxon>
        <taxon>Agaricomycetidae</taxon>
        <taxon>Agaricales</taxon>
        <taxon>Marasmiineae</taxon>
        <taxon>Omphalotaceae</taxon>
        <taxon>Marasmiellus</taxon>
    </lineage>
</organism>
<keyword evidence="3" id="KW-0677">Repeat</keyword>
<dbReference type="InterPro" id="IPR001452">
    <property type="entry name" value="SH3_domain"/>
</dbReference>
<feature type="domain" description="SH3" evidence="5">
    <location>
        <begin position="33"/>
        <end position="95"/>
    </location>
</feature>
<reference evidence="6 7" key="1">
    <citation type="submission" date="2024-01" db="EMBL/GenBank/DDBJ databases">
        <title>A draft genome for the cacao thread blight pathogen Marasmiellus scandens.</title>
        <authorList>
            <person name="Baruah I.K."/>
            <person name="Leung J."/>
            <person name="Bukari Y."/>
            <person name="Amoako-Attah I."/>
            <person name="Meinhardt L.W."/>
            <person name="Bailey B.A."/>
            <person name="Cohen S.P."/>
        </authorList>
    </citation>
    <scope>NUCLEOTIDE SEQUENCE [LARGE SCALE GENOMIC DNA]</scope>
    <source>
        <strain evidence="6 7">GH-19</strain>
    </source>
</reference>
<dbReference type="PANTHER" id="PTHR46093:SF18">
    <property type="entry name" value="FIBRONECTIN TYPE-III DOMAIN-CONTAINING PROTEIN"/>
    <property type="match status" value="1"/>
</dbReference>
<evidence type="ECO:0000313" key="6">
    <source>
        <dbReference type="EMBL" id="KAK7466347.1"/>
    </source>
</evidence>
<dbReference type="InterPro" id="IPR036028">
    <property type="entry name" value="SH3-like_dom_sf"/>
</dbReference>
<name>A0ABR1JS83_9AGAR</name>
<dbReference type="Gene3D" id="2.120.10.80">
    <property type="entry name" value="Kelch-type beta propeller"/>
    <property type="match status" value="2"/>
</dbReference>
<dbReference type="InterPro" id="IPR011043">
    <property type="entry name" value="Gal_Oxase/kelch_b-propeller"/>
</dbReference>
<dbReference type="SUPFAM" id="SSF50965">
    <property type="entry name" value="Galactose oxidase, central domain"/>
    <property type="match status" value="2"/>
</dbReference>
<dbReference type="SUPFAM" id="SSF50044">
    <property type="entry name" value="SH3-domain"/>
    <property type="match status" value="1"/>
</dbReference>
<evidence type="ECO:0000259" key="5">
    <source>
        <dbReference type="PROSITE" id="PS50002"/>
    </source>
</evidence>
<evidence type="ECO:0000256" key="4">
    <source>
        <dbReference type="PROSITE-ProRule" id="PRU00192"/>
    </source>
</evidence>
<keyword evidence="7" id="KW-1185">Reference proteome</keyword>
<evidence type="ECO:0000256" key="2">
    <source>
        <dbReference type="ARBA" id="ARBA00022443"/>
    </source>
</evidence>
<dbReference type="Pfam" id="PF00018">
    <property type="entry name" value="SH3_1"/>
    <property type="match status" value="1"/>
</dbReference>
<keyword evidence="1" id="KW-0880">Kelch repeat</keyword>
<protein>
    <recommendedName>
        <fullName evidence="5">SH3 domain-containing protein</fullName>
    </recommendedName>
</protein>